<organism evidence="2 3">
    <name type="scientific">Alistipes indistinctus YIT 12060</name>
    <dbReference type="NCBI Taxonomy" id="742725"/>
    <lineage>
        <taxon>Bacteria</taxon>
        <taxon>Pseudomonadati</taxon>
        <taxon>Bacteroidota</taxon>
        <taxon>Bacteroidia</taxon>
        <taxon>Bacteroidales</taxon>
        <taxon>Rikenellaceae</taxon>
        <taxon>Alistipes</taxon>
    </lineage>
</organism>
<comment type="caution">
    <text evidence="2">The sequence shown here is derived from an EMBL/GenBank/DDBJ whole genome shotgun (WGS) entry which is preliminary data.</text>
</comment>
<name>G5HAP3_9BACT</name>
<reference evidence="2 3" key="1">
    <citation type="submission" date="2011-08" db="EMBL/GenBank/DDBJ databases">
        <title>The Genome Sequence of Alistipes indistinctus YIT 12060.</title>
        <authorList>
            <consortium name="The Broad Institute Genome Sequencing Platform"/>
            <person name="Earl A."/>
            <person name="Ward D."/>
            <person name="Feldgarden M."/>
            <person name="Gevers D."/>
            <person name="Morotomi M."/>
            <person name="Young S.K."/>
            <person name="Zeng Q."/>
            <person name="Gargeya S."/>
            <person name="Fitzgerald M."/>
            <person name="Haas B."/>
            <person name="Abouelleil A."/>
            <person name="Alvarado L."/>
            <person name="Arachchi H.M."/>
            <person name="Berlin A."/>
            <person name="Brown A."/>
            <person name="Chapman S.B."/>
            <person name="Chen Z."/>
            <person name="Dunbar C."/>
            <person name="Freedman E."/>
            <person name="Gearin G."/>
            <person name="Gellesch M."/>
            <person name="Goldberg J."/>
            <person name="Griggs A."/>
            <person name="Gujja S."/>
            <person name="Heiman D."/>
            <person name="Howarth C."/>
            <person name="Larson L."/>
            <person name="Lui A."/>
            <person name="MacDonald P.J.P."/>
            <person name="Montmayeur A."/>
            <person name="Murphy C."/>
            <person name="Neiman D."/>
            <person name="Pearson M."/>
            <person name="Priest M."/>
            <person name="Roberts A."/>
            <person name="Saif S."/>
            <person name="Shea T."/>
            <person name="Shenoy N."/>
            <person name="Sisk P."/>
            <person name="Stolte C."/>
            <person name="Sykes S."/>
            <person name="Wortman J."/>
            <person name="Nusbaum C."/>
            <person name="Birren B."/>
        </authorList>
    </citation>
    <scope>NUCLEOTIDE SEQUENCE [LARGE SCALE GENOMIC DNA]</scope>
    <source>
        <strain evidence="2 3">YIT 12060</strain>
    </source>
</reference>
<evidence type="ECO:0008006" key="4">
    <source>
        <dbReference type="Google" id="ProtNLM"/>
    </source>
</evidence>
<dbReference type="STRING" id="742725.HMPREF9450_01708"/>
<gene>
    <name evidence="2" type="ORF">HMPREF9450_01708</name>
</gene>
<accession>G5HAP3</accession>
<proteinExistence type="predicted"/>
<keyword evidence="3" id="KW-1185">Reference proteome</keyword>
<dbReference type="EMBL" id="ADLD01000013">
    <property type="protein sequence ID" value="EHB91659.1"/>
    <property type="molecule type" value="Genomic_DNA"/>
</dbReference>
<feature type="chain" id="PRO_5003478056" description="Major fimbrial subunit protein N-terminal domain-containing protein" evidence="1">
    <location>
        <begin position="21"/>
        <end position="752"/>
    </location>
</feature>
<keyword evidence="1" id="KW-0732">Signal</keyword>
<dbReference type="eggNOG" id="ENOG502Z9ZY">
    <property type="taxonomic scope" value="Bacteria"/>
</dbReference>
<dbReference type="Proteomes" id="UP000006008">
    <property type="component" value="Unassembled WGS sequence"/>
</dbReference>
<dbReference type="PROSITE" id="PS51257">
    <property type="entry name" value="PROKAR_LIPOPROTEIN"/>
    <property type="match status" value="1"/>
</dbReference>
<feature type="signal peptide" evidence="1">
    <location>
        <begin position="1"/>
        <end position="20"/>
    </location>
</feature>
<sequence>MKKICYILLLSLIAILTACQKYDPGTEPVSRSGDGEVQFAYSVPDYTVLRTRSGENTVSDISLLQFDANGLFLGRSTATDMLAGTFKAKISGSTRIIHFIANYDWSTFDERGSLGKDEQTLIPEFESDGWVLWDRREIDNFNTPPQVKLLRNQAKVTVEIDQNLLDLMAQGQREQFTIEGFALYNYATRGTVASFRPNATDPFEWSADHPTLPGNPGMCTDKPAGLDTEPKYMFESDNSYNNQTVVILHAGGAYKKYYKIQLIDSELNLYPVVRNTHFRIRIIDYMPGNIGSGSVEDALNSPPINDLYAEIIKESPEISDGSDRLTVNPIVNILTNPGTGVATQRLELDVKYEKSNVITNGDLRNPQVLSDPDGILDNLTIDRTAGKVYADVKVVDEGFKRAEIRISAGALSRIVTVISCEKFTFEPAGMPSGINKGDSKTLTFNIPDEIPAAYFPLECVITARNLEPTNASRNNLRIESNADGSIDYIYTATQAGPQTVYFQNSRNHSGELVTISHPIFKTAYVGPALTLVAINRHHTTYLQNCVGYGAGQEALVTFYMSEDAFARQSLVLFHAPNLTPSDMTGFSDDGNGYYYYTPAGPGTQTVSFKVTSADLDQDEAARTVKLYHDNMEEFTSLTYEYYLVNTQFLRRKFKRANHATNLGNGKALFVVSAYALRHDNHDPATHGKTGRIEAEEIGSGLAHGWRQWYMIPGTRLDHLMLFEIEESSDRRATRTLRRIMKETSDIITLRAE</sequence>
<dbReference type="AlphaFoldDB" id="G5HAP3"/>
<evidence type="ECO:0000313" key="2">
    <source>
        <dbReference type="EMBL" id="EHB91659.1"/>
    </source>
</evidence>
<evidence type="ECO:0000256" key="1">
    <source>
        <dbReference type="SAM" id="SignalP"/>
    </source>
</evidence>
<dbReference type="HOGENOM" id="CLU_384817_0_0_10"/>
<dbReference type="PATRIC" id="fig|742725.3.peg.1802"/>
<evidence type="ECO:0000313" key="3">
    <source>
        <dbReference type="Proteomes" id="UP000006008"/>
    </source>
</evidence>
<protein>
    <recommendedName>
        <fullName evidence="4">Major fimbrial subunit protein N-terminal domain-containing protein</fullName>
    </recommendedName>
</protein>